<dbReference type="EMBL" id="KN831995">
    <property type="protein sequence ID" value="KIO00532.1"/>
    <property type="molecule type" value="Genomic_DNA"/>
</dbReference>
<reference evidence="3" key="2">
    <citation type="submission" date="2015-01" db="EMBL/GenBank/DDBJ databases">
        <title>Evolutionary Origins and Diversification of the Mycorrhizal Mutualists.</title>
        <authorList>
            <consortium name="DOE Joint Genome Institute"/>
            <consortium name="Mycorrhizal Genomics Consortium"/>
            <person name="Kohler A."/>
            <person name="Kuo A."/>
            <person name="Nagy L.G."/>
            <person name="Floudas D."/>
            <person name="Copeland A."/>
            <person name="Barry K.W."/>
            <person name="Cichocki N."/>
            <person name="Veneault-Fourrey C."/>
            <person name="LaButti K."/>
            <person name="Lindquist E.A."/>
            <person name="Lipzen A."/>
            <person name="Lundell T."/>
            <person name="Morin E."/>
            <person name="Murat C."/>
            <person name="Riley R."/>
            <person name="Ohm R."/>
            <person name="Sun H."/>
            <person name="Tunlid A."/>
            <person name="Henrissat B."/>
            <person name="Grigoriev I.V."/>
            <person name="Hibbett D.S."/>
            <person name="Martin F."/>
        </authorList>
    </citation>
    <scope>NUCLEOTIDE SEQUENCE [LARGE SCALE GENOMIC DNA]</scope>
    <source>
        <strain evidence="3">Marx 270</strain>
    </source>
</reference>
<proteinExistence type="predicted"/>
<organism evidence="2 3">
    <name type="scientific">Pisolithus tinctorius Marx 270</name>
    <dbReference type="NCBI Taxonomy" id="870435"/>
    <lineage>
        <taxon>Eukaryota</taxon>
        <taxon>Fungi</taxon>
        <taxon>Dikarya</taxon>
        <taxon>Basidiomycota</taxon>
        <taxon>Agaricomycotina</taxon>
        <taxon>Agaricomycetes</taxon>
        <taxon>Agaricomycetidae</taxon>
        <taxon>Boletales</taxon>
        <taxon>Sclerodermatineae</taxon>
        <taxon>Pisolithaceae</taxon>
        <taxon>Pisolithus</taxon>
    </lineage>
</organism>
<accession>A0A0C3JST2</accession>
<protein>
    <submittedName>
        <fullName evidence="2">Uncharacterized protein</fullName>
    </submittedName>
</protein>
<dbReference type="OrthoDB" id="2571097at2759"/>
<evidence type="ECO:0000313" key="3">
    <source>
        <dbReference type="Proteomes" id="UP000054217"/>
    </source>
</evidence>
<keyword evidence="1" id="KW-0472">Membrane</keyword>
<keyword evidence="3" id="KW-1185">Reference proteome</keyword>
<evidence type="ECO:0000256" key="1">
    <source>
        <dbReference type="SAM" id="Phobius"/>
    </source>
</evidence>
<dbReference type="HOGENOM" id="CLU_2639089_0_0_1"/>
<feature type="transmembrane region" description="Helical" evidence="1">
    <location>
        <begin position="49"/>
        <end position="71"/>
    </location>
</feature>
<dbReference type="InParanoid" id="A0A0C3JST2"/>
<reference evidence="2 3" key="1">
    <citation type="submission" date="2014-04" db="EMBL/GenBank/DDBJ databases">
        <authorList>
            <consortium name="DOE Joint Genome Institute"/>
            <person name="Kuo A."/>
            <person name="Kohler A."/>
            <person name="Costa M.D."/>
            <person name="Nagy L.G."/>
            <person name="Floudas D."/>
            <person name="Copeland A."/>
            <person name="Barry K.W."/>
            <person name="Cichocki N."/>
            <person name="Veneault-Fourrey C."/>
            <person name="LaButti K."/>
            <person name="Lindquist E.A."/>
            <person name="Lipzen A."/>
            <person name="Lundell T."/>
            <person name="Morin E."/>
            <person name="Murat C."/>
            <person name="Sun H."/>
            <person name="Tunlid A."/>
            <person name="Henrissat B."/>
            <person name="Grigoriev I.V."/>
            <person name="Hibbett D.S."/>
            <person name="Martin F."/>
            <person name="Nordberg H.P."/>
            <person name="Cantor M.N."/>
            <person name="Hua S.X."/>
        </authorList>
    </citation>
    <scope>NUCLEOTIDE SEQUENCE [LARGE SCALE GENOMIC DNA]</scope>
    <source>
        <strain evidence="2 3">Marx 270</strain>
    </source>
</reference>
<gene>
    <name evidence="2" type="ORF">M404DRAFT_29449</name>
</gene>
<keyword evidence="1" id="KW-1133">Transmembrane helix</keyword>
<name>A0A0C3JST2_PISTI</name>
<sequence>MYTHFTTHALVCLLKAPTDPPSPDRPFKIDIMNDVWSDMSFGAVKMAEILVAATADTLIFCVLCLPLEILAPAANLS</sequence>
<keyword evidence="1" id="KW-0812">Transmembrane</keyword>
<dbReference type="Proteomes" id="UP000054217">
    <property type="component" value="Unassembled WGS sequence"/>
</dbReference>
<dbReference type="AlphaFoldDB" id="A0A0C3JST2"/>
<evidence type="ECO:0000313" key="2">
    <source>
        <dbReference type="EMBL" id="KIO00532.1"/>
    </source>
</evidence>